<dbReference type="Proteomes" id="UP000276776">
    <property type="component" value="Unassembled WGS sequence"/>
</dbReference>
<gene>
    <name evidence="5" type="ORF">TCLT_LOCUS8891</name>
</gene>
<dbReference type="PANTHER" id="PTHR22706">
    <property type="entry name" value="ASSEMBLY FACTOR FOR SPINDLE MICROTUBULES"/>
    <property type="match status" value="1"/>
</dbReference>
<dbReference type="InterPro" id="IPR036872">
    <property type="entry name" value="CH_dom_sf"/>
</dbReference>
<keyword evidence="4" id="KW-0112">Calmodulin-binding</keyword>
<protein>
    <submittedName>
        <fullName evidence="7">Calponin-homology (CH) domain-containing protein</fullName>
    </submittedName>
</protein>
<evidence type="ECO:0000256" key="4">
    <source>
        <dbReference type="ARBA" id="ARBA00022860"/>
    </source>
</evidence>
<dbReference type="EMBL" id="UYYF01004697">
    <property type="protein sequence ID" value="VDN06478.1"/>
    <property type="molecule type" value="Genomic_DNA"/>
</dbReference>
<dbReference type="InterPro" id="IPR000048">
    <property type="entry name" value="IQ_motif_EF-hand-BS"/>
</dbReference>
<dbReference type="AlphaFoldDB" id="A0A0N5D767"/>
<dbReference type="GO" id="GO:0007051">
    <property type="term" value="P:spindle organization"/>
    <property type="evidence" value="ECO:0007669"/>
    <property type="project" value="TreeGrafter"/>
</dbReference>
<dbReference type="GO" id="GO:0000278">
    <property type="term" value="P:mitotic cell cycle"/>
    <property type="evidence" value="ECO:0007669"/>
    <property type="project" value="TreeGrafter"/>
</dbReference>
<dbReference type="CDD" id="cd23766">
    <property type="entry name" value="IQCG"/>
    <property type="match status" value="1"/>
</dbReference>
<dbReference type="GO" id="GO:0000922">
    <property type="term" value="C:spindle pole"/>
    <property type="evidence" value="ECO:0007669"/>
    <property type="project" value="TreeGrafter"/>
</dbReference>
<name>A0A0N5D767_THECL</name>
<sequence>MDREEQEDKLLSMESTCEANVCEGEKSGNSAINKFCSLPCLSNQVASTFCHAPYSFSEIQKSNTHGLGPDSVYCESQSLARLHEEIEKENDLFTAVQCNSAKYTLNRHALLGKDFCSAHESLLHLSPGNKALNAKMKNKLRILNERNELRKNNIRTRSARKEVSNFCNKTEENKKRIYISALTSWLNYILDENEIFDKNKDADKYLKHLLLLENCHSPNDDELYNMHSYKYFITTKEFTVMRAKFVSIYESSLIPESIASDIQNDHISIREDKKIYADIGLQVELLKLFFTFHPFYLQLGLEIILSIKIKDRAGSTSHMKTLASVISQYIFRDPKIMNDRKYVKGRSKNLISDRGSKLLGQNFLTKICQFLFIVGKAWIDRPIRRRNRFNFQSIGDVVAVLSKELIAGRCSLPKNLRYFGFDLDSKQDFLDEFRYHVTDLLKDLNDGVILGRAVEVLANLEYGAVINCLRNPRGDRLRKMANIKSVIDLAKQKEVLPKDLHVDIISLMQGKLDVILSLLEHFVGVQLGIGKEVDNGVSAADSLSYELEHLFGISYKIESLQELADGKLLSLIWKRYYSYGTTFEMFDGTTVLQKIFNAAEYHFGIPSVIIQKDCGFDEKALYLFTKIFISNVYDYHRLNSAAVTIQRFFRRNRVLKTMHSDDANEQMQSAKTKFVHGSPEQTNCEKILRECSVMKEEQSAIVIQKYVRTWLAKKLFRKMREEKILSEREQAVCILQKYTRVWLAKRLFRRMQAEEIFQKREHAAITLQRYARGWIARKKFSEIYPKSTKYERTSFSASLTSHSSSSIKVCSVDEAASEKDGNIISNRDRIRMFRELEIRHYCLRKRHQRFVRILKENIKLMQSSKTTKEVRTKAATLIQAWWRGNFVRKRHISVCCKLPISYTPNCVHLSDEMQ</sequence>
<evidence type="ECO:0000313" key="6">
    <source>
        <dbReference type="Proteomes" id="UP000276776"/>
    </source>
</evidence>
<evidence type="ECO:0000256" key="1">
    <source>
        <dbReference type="ARBA" id="ARBA00004496"/>
    </source>
</evidence>
<evidence type="ECO:0000256" key="3">
    <source>
        <dbReference type="ARBA" id="ARBA00022737"/>
    </source>
</evidence>
<proteinExistence type="predicted"/>
<evidence type="ECO:0000313" key="7">
    <source>
        <dbReference type="WBParaSite" id="TCLT_0000890201-mRNA-1"/>
    </source>
</evidence>
<accession>A0A0N5D767</accession>
<dbReference type="GO" id="GO:0005737">
    <property type="term" value="C:cytoplasm"/>
    <property type="evidence" value="ECO:0007669"/>
    <property type="project" value="UniProtKB-SubCell"/>
</dbReference>
<dbReference type="WBParaSite" id="TCLT_0000890201-mRNA-1">
    <property type="protein sequence ID" value="TCLT_0000890201-mRNA-1"/>
    <property type="gene ID" value="TCLT_0000890201"/>
</dbReference>
<evidence type="ECO:0000313" key="5">
    <source>
        <dbReference type="EMBL" id="VDN06478.1"/>
    </source>
</evidence>
<dbReference type="InterPro" id="IPR051185">
    <property type="entry name" value="ASPM"/>
</dbReference>
<dbReference type="Pfam" id="PF00612">
    <property type="entry name" value="IQ"/>
    <property type="match status" value="4"/>
</dbReference>
<dbReference type="Gene3D" id="1.20.5.190">
    <property type="match status" value="2"/>
</dbReference>
<dbReference type="OrthoDB" id="5870774at2759"/>
<dbReference type="STRING" id="103827.A0A0N5D767"/>
<evidence type="ECO:0000256" key="2">
    <source>
        <dbReference type="ARBA" id="ARBA00022490"/>
    </source>
</evidence>
<comment type="subcellular location">
    <subcellularLocation>
        <location evidence="1">Cytoplasm</location>
    </subcellularLocation>
</comment>
<keyword evidence="3" id="KW-0677">Repeat</keyword>
<dbReference type="PANTHER" id="PTHR22706:SF1">
    <property type="entry name" value="ASSEMBLY FACTOR FOR SPINDLE MICROTUBULES"/>
    <property type="match status" value="1"/>
</dbReference>
<reference evidence="7" key="1">
    <citation type="submission" date="2016-04" db="UniProtKB">
        <authorList>
            <consortium name="WormBaseParasite"/>
        </authorList>
    </citation>
    <scope>IDENTIFICATION</scope>
</reference>
<dbReference type="PROSITE" id="PS50096">
    <property type="entry name" value="IQ"/>
    <property type="match status" value="4"/>
</dbReference>
<dbReference type="SUPFAM" id="SSF47576">
    <property type="entry name" value="Calponin-homology domain, CH-domain"/>
    <property type="match status" value="1"/>
</dbReference>
<keyword evidence="6" id="KW-1185">Reference proteome</keyword>
<keyword evidence="2" id="KW-0963">Cytoplasm</keyword>
<dbReference type="SMART" id="SM00015">
    <property type="entry name" value="IQ"/>
    <property type="match status" value="5"/>
</dbReference>
<dbReference type="GO" id="GO:0005516">
    <property type="term" value="F:calmodulin binding"/>
    <property type="evidence" value="ECO:0007669"/>
    <property type="project" value="UniProtKB-KW"/>
</dbReference>
<organism evidence="7">
    <name type="scientific">Thelazia callipaeda</name>
    <name type="common">Oriental eyeworm</name>
    <name type="synonym">Parasitic nematode</name>
    <dbReference type="NCBI Taxonomy" id="103827"/>
    <lineage>
        <taxon>Eukaryota</taxon>
        <taxon>Metazoa</taxon>
        <taxon>Ecdysozoa</taxon>
        <taxon>Nematoda</taxon>
        <taxon>Chromadorea</taxon>
        <taxon>Rhabditida</taxon>
        <taxon>Spirurina</taxon>
        <taxon>Spiruromorpha</taxon>
        <taxon>Thelazioidea</taxon>
        <taxon>Thelaziidae</taxon>
        <taxon>Thelazia</taxon>
    </lineage>
</organism>
<dbReference type="Gene3D" id="1.10.418.10">
    <property type="entry name" value="Calponin-like domain"/>
    <property type="match status" value="1"/>
</dbReference>
<dbReference type="GO" id="GO:0051295">
    <property type="term" value="P:establishment of meiotic spindle localization"/>
    <property type="evidence" value="ECO:0007669"/>
    <property type="project" value="TreeGrafter"/>
</dbReference>
<reference evidence="5 6" key="2">
    <citation type="submission" date="2018-11" db="EMBL/GenBank/DDBJ databases">
        <authorList>
            <consortium name="Pathogen Informatics"/>
        </authorList>
    </citation>
    <scope>NUCLEOTIDE SEQUENCE [LARGE SCALE GENOMIC DNA]</scope>
</reference>